<evidence type="ECO:0000313" key="1">
    <source>
        <dbReference type="EMBL" id="KAJ1160009.1"/>
    </source>
</evidence>
<sequence>MSRAGSGGVTRIMSRAGSGGITDSPAATLKWDYSGIRLSQSERAPQAPSDMALTLNLTESENCPKEQANDMASSDTKVLQLIYGTVRELQTDTGRESKSPSGHQTTAGFFVWRYTALILVLVKVEPESENQTVGL</sequence>
<protein>
    <submittedName>
        <fullName evidence="1">Uncharacterized protein</fullName>
    </submittedName>
</protein>
<name>A0AAV7S8T2_PLEWA</name>
<dbReference type="EMBL" id="JANPWB010000008">
    <property type="protein sequence ID" value="KAJ1160009.1"/>
    <property type="molecule type" value="Genomic_DNA"/>
</dbReference>
<dbReference type="Proteomes" id="UP001066276">
    <property type="component" value="Chromosome 4_2"/>
</dbReference>
<proteinExistence type="predicted"/>
<accession>A0AAV7S8T2</accession>
<organism evidence="1 2">
    <name type="scientific">Pleurodeles waltl</name>
    <name type="common">Iberian ribbed newt</name>
    <dbReference type="NCBI Taxonomy" id="8319"/>
    <lineage>
        <taxon>Eukaryota</taxon>
        <taxon>Metazoa</taxon>
        <taxon>Chordata</taxon>
        <taxon>Craniata</taxon>
        <taxon>Vertebrata</taxon>
        <taxon>Euteleostomi</taxon>
        <taxon>Amphibia</taxon>
        <taxon>Batrachia</taxon>
        <taxon>Caudata</taxon>
        <taxon>Salamandroidea</taxon>
        <taxon>Salamandridae</taxon>
        <taxon>Pleurodelinae</taxon>
        <taxon>Pleurodeles</taxon>
    </lineage>
</organism>
<gene>
    <name evidence="1" type="ORF">NDU88_000511</name>
</gene>
<dbReference type="AlphaFoldDB" id="A0AAV7S8T2"/>
<keyword evidence="2" id="KW-1185">Reference proteome</keyword>
<evidence type="ECO:0000313" key="2">
    <source>
        <dbReference type="Proteomes" id="UP001066276"/>
    </source>
</evidence>
<reference evidence="1" key="1">
    <citation type="journal article" date="2022" name="bioRxiv">
        <title>Sequencing and chromosome-scale assembly of the giantPleurodeles waltlgenome.</title>
        <authorList>
            <person name="Brown T."/>
            <person name="Elewa A."/>
            <person name="Iarovenko S."/>
            <person name="Subramanian E."/>
            <person name="Araus A.J."/>
            <person name="Petzold A."/>
            <person name="Susuki M."/>
            <person name="Suzuki K.-i.T."/>
            <person name="Hayashi T."/>
            <person name="Toyoda A."/>
            <person name="Oliveira C."/>
            <person name="Osipova E."/>
            <person name="Leigh N.D."/>
            <person name="Simon A."/>
            <person name="Yun M.H."/>
        </authorList>
    </citation>
    <scope>NUCLEOTIDE SEQUENCE</scope>
    <source>
        <strain evidence="1">20211129_DDA</strain>
        <tissue evidence="1">Liver</tissue>
    </source>
</reference>
<comment type="caution">
    <text evidence="1">The sequence shown here is derived from an EMBL/GenBank/DDBJ whole genome shotgun (WGS) entry which is preliminary data.</text>
</comment>